<evidence type="ECO:0000313" key="7">
    <source>
        <dbReference type="Proteomes" id="UP000245119"/>
    </source>
</evidence>
<dbReference type="Gene3D" id="3.40.50.300">
    <property type="entry name" value="P-loop containing nucleotide triphosphate hydrolases"/>
    <property type="match status" value="1"/>
</dbReference>
<feature type="compositionally biased region" description="Basic and acidic residues" evidence="2">
    <location>
        <begin position="1334"/>
        <end position="1346"/>
    </location>
</feature>
<feature type="domain" description="PDZ" evidence="4">
    <location>
        <begin position="168"/>
        <end position="255"/>
    </location>
</feature>
<feature type="compositionally biased region" description="Polar residues" evidence="2">
    <location>
        <begin position="1441"/>
        <end position="1450"/>
    </location>
</feature>
<dbReference type="PANTHER" id="PTHR13865:SF28">
    <property type="entry name" value="POLYCHAETOID, ISOFORM O"/>
    <property type="match status" value="1"/>
</dbReference>
<keyword evidence="7" id="KW-1185">Reference proteome</keyword>
<feature type="compositionally biased region" description="Basic and acidic residues" evidence="2">
    <location>
        <begin position="1411"/>
        <end position="1425"/>
    </location>
</feature>
<dbReference type="SMART" id="SM00228">
    <property type="entry name" value="PDZ"/>
    <property type="match status" value="3"/>
</dbReference>
<feature type="coiled-coil region" evidence="1">
    <location>
        <begin position="79"/>
        <end position="120"/>
    </location>
</feature>
<feature type="compositionally biased region" description="Basic and acidic residues" evidence="2">
    <location>
        <begin position="990"/>
        <end position="1018"/>
    </location>
</feature>
<dbReference type="InterPro" id="IPR008144">
    <property type="entry name" value="Guanylate_kin-like_dom"/>
</dbReference>
<dbReference type="Gene3D" id="2.30.30.40">
    <property type="entry name" value="SH3 Domains"/>
    <property type="match status" value="1"/>
</dbReference>
<feature type="domain" description="PDZ" evidence="4">
    <location>
        <begin position="446"/>
        <end position="526"/>
    </location>
</feature>
<feature type="compositionally biased region" description="Basic and acidic residues" evidence="2">
    <location>
        <begin position="1308"/>
        <end position="1324"/>
    </location>
</feature>
<sequence>MEEKQIANATNNSGRTDILIDKLSRDPEAVLGFCKALEECAPHLLTELLLDHGGNFSDSSYNNDTHTLQVGYELAMKERDAAIRENSRIADDLNDARRKVDALQAERNRLVNNLENLSSRLDKPTNPKRFDGAGGKVSNSSLQHILADSDDGAVIEEAGDNIVWQLHHVSLQRVVNYGFGIAVSGGRDTPHFASGDPSIAISDVLKGGPAEGKLQLNDRIVSANGVSLENVSHATAIQVLKNCGDIVHLVVRRRVVMPATGEREVPLRITITKRNKKDEFGLVLGCHFFIQEILPDSLASQDGGLRRGDIVLKINNTPLEGLSLADVKKLLDRSRDKLQIIVSKPSPEERLHLQPPSMPSRVDEGYATFRQPSDREDVNIYRPSVRSEDDFYPDGLHSPNREQVPGDLYNLPQDGYLSDHEAGFRRHPEEEDVFARPPLDEMEIRRVAFQKDKLKGLGLRLAGGNATGIFIASVQPGSAAEAEGLAEGDQILQANGLDIVGLTREEAVAHLTSLEGQVTLIVQYKKEGKYYDSIMASHEAGDSFYVRTHFNYSEREIGGEHNFKVGDIFHIKDTLFRGVGGSWLAIRVGPNGEELKKGTIPNKKKAEAIAAAQQAENEEKDAFQNKGRGGLFKRKSTRRAKSLGKDHWEDVIFTGLTTKFPPYERVVLRDPAFVRPVVLFGAIADVARDRLLTDFPDRFESPQMERGTDPDPRKAKSGIIRFGAIRDAMNKQKHCVLDVTPYHVDRLNYAQYYPIVVFLRGESKQSIKEVRSRWRGNSAANKNPKKLQEMNEKMESLYPHLFTGTITHTTTDAWFPRLMEMIESQQRRPIWMSEKKPEEDMNDDFMFPMPNRMSLAGAPDAEQDLAFPSDTFDASPMQKKRLVRSSSDPSINTTERVPGIPPYPAPPGYHNAKLNRGFKTFLFHYTFFGSSLLLKLFTLSTGDWQMHPDDRYYPHHHHDASWSPQQHSPQQLQPSHNTRSDIDVYATVTPRERRNRTQEGNHKGAYDQYDPHHERIVADDQYGPTHDRIAADDQYGPLRDRTASDDQYGLRHERGYNDASSHDSDSYSRYVSSPANKHDDSKLRDKFGSLQVGGRDRNPAAHDPYRFTRSTANPVSRVQIDRAKLNDLTARYRREEKQQARSNKGGGPGSPPAQGIQKNERQEGHALVKKKEPPPIPAKTYAHKDRGADIEEVKARNYENSNRSYNYSEITFHRQHSAGELRYQQEHIPPQLQHNTSESPYEYISARSQPVSSGRDFRHQGAVRGDIPPPLPSSLSPEDYPGDFGVGGYDGSSSSRAFSNNVYMDHREIDRVRGGSSDTEREAPRLNQSGYTRPRTDDEQLRELQRSRQRLPSDSHMPNRAKSETRMDVQNSQRWNKYKSWDNEKEAQKTFDTYKRLITPGFYGSRKQMSKSHDELRDETSEHIGPESAQRWPSAFETYKRTLSGSNSQLIEDKETGGQGLETGFPSQEGDSQTIIATARGVFTSAGGILESRETGVSIVIPPGALPEGSQQEIYFKVCSGNSILPPLDKDKGETLLSPLVMCGPHGLQFQKPVELKLPHSASVNPKNWSFALKSSDSPSGQQSFNFTNKGQPTQWQNMALAGSEGVTQGRVSQTSVSVLVDHF</sequence>
<dbReference type="PROSITE" id="PS50052">
    <property type="entry name" value="GUANYLATE_KINASE_2"/>
    <property type="match status" value="1"/>
</dbReference>
<dbReference type="Gene3D" id="2.30.42.10">
    <property type="match status" value="3"/>
</dbReference>
<feature type="compositionally biased region" description="Basic and acidic residues" evidence="2">
    <location>
        <begin position="1094"/>
        <end position="1106"/>
    </location>
</feature>
<evidence type="ECO:0000256" key="1">
    <source>
        <dbReference type="SAM" id="Coils"/>
    </source>
</evidence>
<evidence type="ECO:0000256" key="2">
    <source>
        <dbReference type="SAM" id="MobiDB-lite"/>
    </source>
</evidence>
<dbReference type="OrthoDB" id="418634at2759"/>
<dbReference type="GO" id="GO:0098609">
    <property type="term" value="P:cell-cell adhesion"/>
    <property type="evidence" value="ECO:0007669"/>
    <property type="project" value="TreeGrafter"/>
</dbReference>
<feature type="region of interest" description="Disordered" evidence="2">
    <location>
        <begin position="865"/>
        <end position="904"/>
    </location>
</feature>
<protein>
    <recommendedName>
        <fullName evidence="8">Tight junction protein ZO-1</fullName>
    </recommendedName>
</protein>
<dbReference type="InterPro" id="IPR001478">
    <property type="entry name" value="PDZ"/>
</dbReference>
<dbReference type="FunFam" id="2.30.42.10:FF:000029">
    <property type="entry name" value="tight junction protein ZO-1 isoform X1"/>
    <property type="match status" value="1"/>
</dbReference>
<feature type="region of interest" description="Disordered" evidence="2">
    <location>
        <begin position="1405"/>
        <end position="1471"/>
    </location>
</feature>
<dbReference type="InterPro" id="IPR000906">
    <property type="entry name" value="ZU5_dom"/>
</dbReference>
<dbReference type="EMBL" id="PZQS01000002">
    <property type="protein sequence ID" value="PVD36280.1"/>
    <property type="molecule type" value="Genomic_DNA"/>
</dbReference>
<dbReference type="InterPro" id="IPR008145">
    <property type="entry name" value="GK/Ca_channel_bsu"/>
</dbReference>
<feature type="region of interest" description="Disordered" evidence="2">
    <location>
        <begin position="1245"/>
        <end position="1288"/>
    </location>
</feature>
<dbReference type="SUPFAM" id="SSF50156">
    <property type="entry name" value="PDZ domain-like"/>
    <property type="match status" value="3"/>
</dbReference>
<feature type="compositionally biased region" description="Polar residues" evidence="2">
    <location>
        <begin position="884"/>
        <end position="895"/>
    </location>
</feature>
<dbReference type="SMART" id="SM00218">
    <property type="entry name" value="ZU5"/>
    <property type="match status" value="1"/>
</dbReference>
<feature type="region of interest" description="Disordered" evidence="2">
    <location>
        <begin position="955"/>
        <end position="1183"/>
    </location>
</feature>
<dbReference type="PANTHER" id="PTHR13865">
    <property type="entry name" value="TIGHT JUNCTION PROTEIN"/>
    <property type="match status" value="1"/>
</dbReference>
<dbReference type="SUPFAM" id="SSF52540">
    <property type="entry name" value="P-loop containing nucleoside triphosphate hydrolases"/>
    <property type="match status" value="1"/>
</dbReference>
<dbReference type="PROSITE" id="PS50106">
    <property type="entry name" value="PDZ"/>
    <property type="match status" value="3"/>
</dbReference>
<dbReference type="Pfam" id="PF00625">
    <property type="entry name" value="Guanylate_kin"/>
    <property type="match status" value="1"/>
</dbReference>
<feature type="domain" description="ZU5" evidence="5">
    <location>
        <begin position="1477"/>
        <end position="1624"/>
    </location>
</feature>
<dbReference type="SMART" id="SM00072">
    <property type="entry name" value="GuKc"/>
    <property type="match status" value="1"/>
</dbReference>
<feature type="region of interest" description="Disordered" evidence="2">
    <location>
        <begin position="1308"/>
        <end position="1372"/>
    </location>
</feature>
<feature type="domain" description="PDZ" evidence="4">
    <location>
        <begin position="268"/>
        <end position="346"/>
    </location>
</feature>
<dbReference type="Pfam" id="PF00595">
    <property type="entry name" value="PDZ"/>
    <property type="match status" value="3"/>
</dbReference>
<dbReference type="GO" id="GO:0150105">
    <property type="term" value="P:protein localization to cell-cell junction"/>
    <property type="evidence" value="ECO:0007669"/>
    <property type="project" value="TreeGrafter"/>
</dbReference>
<comment type="caution">
    <text evidence="6">The sequence shown here is derived from an EMBL/GenBank/DDBJ whole genome shotgun (WGS) entry which is preliminary data.</text>
</comment>
<feature type="compositionally biased region" description="Basic and acidic residues" evidence="2">
    <location>
        <begin position="1076"/>
        <end position="1087"/>
    </location>
</feature>
<name>A0A2T7PSA7_POMCA</name>
<dbReference type="Pfam" id="PF00791">
    <property type="entry name" value="ZU5"/>
    <property type="match status" value="1"/>
</dbReference>
<dbReference type="InterPro" id="IPR027417">
    <property type="entry name" value="P-loop_NTPase"/>
</dbReference>
<evidence type="ECO:0000259" key="5">
    <source>
        <dbReference type="PROSITE" id="PS51145"/>
    </source>
</evidence>
<accession>A0A2T7PSA7</accession>
<keyword evidence="1" id="KW-0175">Coiled coil</keyword>
<dbReference type="STRING" id="400727.A0A2T7PSA7"/>
<dbReference type="GO" id="GO:0005923">
    <property type="term" value="C:bicellular tight junction"/>
    <property type="evidence" value="ECO:0007669"/>
    <property type="project" value="TreeGrafter"/>
</dbReference>
<dbReference type="Gene3D" id="2.60.220.30">
    <property type="match status" value="1"/>
</dbReference>
<dbReference type="Proteomes" id="UP000245119">
    <property type="component" value="Linkage Group LG2"/>
</dbReference>
<evidence type="ECO:0000313" key="6">
    <source>
        <dbReference type="EMBL" id="PVD36280.1"/>
    </source>
</evidence>
<dbReference type="PROSITE" id="PS51145">
    <property type="entry name" value="ZU5"/>
    <property type="match status" value="1"/>
</dbReference>
<feature type="compositionally biased region" description="Low complexity" evidence="2">
    <location>
        <begin position="963"/>
        <end position="976"/>
    </location>
</feature>
<evidence type="ECO:0000259" key="3">
    <source>
        <dbReference type="PROSITE" id="PS50052"/>
    </source>
</evidence>
<evidence type="ECO:0000259" key="4">
    <source>
        <dbReference type="PROSITE" id="PS50106"/>
    </source>
</evidence>
<feature type="compositionally biased region" description="Basic and acidic residues" evidence="2">
    <location>
        <begin position="1119"/>
        <end position="1139"/>
    </location>
</feature>
<dbReference type="CDD" id="cd06727">
    <property type="entry name" value="PDZ1_ZO1-like"/>
    <property type="match status" value="1"/>
</dbReference>
<feature type="domain" description="Guanylate kinase-like" evidence="3">
    <location>
        <begin position="724"/>
        <end position="823"/>
    </location>
</feature>
<reference evidence="6 7" key="1">
    <citation type="submission" date="2018-04" db="EMBL/GenBank/DDBJ databases">
        <title>The genome of golden apple snail Pomacea canaliculata provides insight into stress tolerance and invasive adaptation.</title>
        <authorList>
            <person name="Liu C."/>
            <person name="Liu B."/>
            <person name="Ren Y."/>
            <person name="Zhang Y."/>
            <person name="Wang H."/>
            <person name="Li S."/>
            <person name="Jiang F."/>
            <person name="Yin L."/>
            <person name="Zhang G."/>
            <person name="Qian W."/>
            <person name="Fan W."/>
        </authorList>
    </citation>
    <scope>NUCLEOTIDE SEQUENCE [LARGE SCALE GENOMIC DNA]</scope>
    <source>
        <strain evidence="6">SZHN2017</strain>
        <tissue evidence="6">Muscle</tissue>
    </source>
</reference>
<dbReference type="GO" id="GO:0050839">
    <property type="term" value="F:cell adhesion molecule binding"/>
    <property type="evidence" value="ECO:0007669"/>
    <property type="project" value="TreeGrafter"/>
</dbReference>
<dbReference type="GO" id="GO:0045216">
    <property type="term" value="P:cell-cell junction organization"/>
    <property type="evidence" value="ECO:0007669"/>
    <property type="project" value="TreeGrafter"/>
</dbReference>
<dbReference type="CDD" id="cd06728">
    <property type="entry name" value="PDZ2_ZO1-like_ds"/>
    <property type="match status" value="1"/>
</dbReference>
<gene>
    <name evidence="6" type="ORF">C0Q70_03258</name>
</gene>
<evidence type="ECO:0008006" key="8">
    <source>
        <dbReference type="Google" id="ProtNLM"/>
    </source>
</evidence>
<dbReference type="InterPro" id="IPR036034">
    <property type="entry name" value="PDZ_sf"/>
</dbReference>
<proteinExistence type="predicted"/>
<feature type="compositionally biased region" description="Basic and acidic residues" evidence="2">
    <location>
        <begin position="1158"/>
        <end position="1173"/>
    </location>
</feature>
<feature type="compositionally biased region" description="Basic and acidic residues" evidence="2">
    <location>
        <begin position="1038"/>
        <end position="1066"/>
    </location>
</feature>
<organism evidence="6 7">
    <name type="scientific">Pomacea canaliculata</name>
    <name type="common">Golden apple snail</name>
    <dbReference type="NCBI Taxonomy" id="400727"/>
    <lineage>
        <taxon>Eukaryota</taxon>
        <taxon>Metazoa</taxon>
        <taxon>Spiralia</taxon>
        <taxon>Lophotrochozoa</taxon>
        <taxon>Mollusca</taxon>
        <taxon>Gastropoda</taxon>
        <taxon>Caenogastropoda</taxon>
        <taxon>Architaenioglossa</taxon>
        <taxon>Ampullarioidea</taxon>
        <taxon>Ampullariidae</taxon>
        <taxon>Pomacea</taxon>
    </lineage>
</organism>
<dbReference type="GO" id="GO:0005886">
    <property type="term" value="C:plasma membrane"/>
    <property type="evidence" value="ECO:0007669"/>
    <property type="project" value="TreeGrafter"/>
</dbReference>